<reference evidence="1" key="1">
    <citation type="journal article" date="2014" name="PLoS ONE">
        <title>Transcriptome-Based Identification of ABC Transporters in the Western Tarnished Plant Bug Lygus hesperus.</title>
        <authorList>
            <person name="Hull J.J."/>
            <person name="Chaney K."/>
            <person name="Geib S.M."/>
            <person name="Fabrick J.A."/>
            <person name="Brent C.S."/>
            <person name="Walsh D."/>
            <person name="Lavine L.C."/>
        </authorList>
    </citation>
    <scope>NUCLEOTIDE SEQUENCE</scope>
</reference>
<accession>A0A0A9W5U0</accession>
<evidence type="ECO:0000313" key="2">
    <source>
        <dbReference type="EMBL" id="JAQ18220.1"/>
    </source>
</evidence>
<protein>
    <submittedName>
        <fullName evidence="1">Brefeldin A-inhibited guanine nucleotide-exchange protein 3</fullName>
    </submittedName>
</protein>
<sequence>MLEISDEVHTETDYGVSAQDLDETTMDNTIRYAIETEIDNGEYPILIVGEDEYTAFKYPPTTWIQRFKPQHLHQQIYIGGVFLRPYNMNPEYEFENLNLEHFFACMMVSLREEVS</sequence>
<dbReference type="EMBL" id="GBHO01040828">
    <property type="protein sequence ID" value="JAG02776.1"/>
    <property type="molecule type" value="Transcribed_RNA"/>
</dbReference>
<reference evidence="2" key="3">
    <citation type="journal article" date="2016" name="Gigascience">
        <title>De novo construction of an expanded transcriptome assembly for the western tarnished plant bug, Lygus hesperus.</title>
        <authorList>
            <person name="Tassone E.E."/>
            <person name="Geib S.M."/>
            <person name="Hall B."/>
            <person name="Fabrick J.A."/>
            <person name="Brent C.S."/>
            <person name="Hull J.J."/>
        </authorList>
    </citation>
    <scope>NUCLEOTIDE SEQUENCE</scope>
</reference>
<evidence type="ECO:0000313" key="1">
    <source>
        <dbReference type="EMBL" id="JAG02776.1"/>
    </source>
</evidence>
<gene>
    <name evidence="1" type="primary">ARFGEF3_4</name>
    <name evidence="1" type="ORF">CM83_100755</name>
    <name evidence="2" type="ORF">g.17341</name>
</gene>
<dbReference type="EMBL" id="GDHC01000409">
    <property type="protein sequence ID" value="JAQ18220.1"/>
    <property type="molecule type" value="Transcribed_RNA"/>
</dbReference>
<name>A0A0A9W5U0_LYGHE</name>
<reference evidence="1" key="2">
    <citation type="submission" date="2014-07" db="EMBL/GenBank/DDBJ databases">
        <authorList>
            <person name="Hull J."/>
        </authorList>
    </citation>
    <scope>NUCLEOTIDE SEQUENCE</scope>
</reference>
<proteinExistence type="predicted"/>
<organism evidence="1">
    <name type="scientific">Lygus hesperus</name>
    <name type="common">Western plant bug</name>
    <dbReference type="NCBI Taxonomy" id="30085"/>
    <lineage>
        <taxon>Eukaryota</taxon>
        <taxon>Metazoa</taxon>
        <taxon>Ecdysozoa</taxon>
        <taxon>Arthropoda</taxon>
        <taxon>Hexapoda</taxon>
        <taxon>Insecta</taxon>
        <taxon>Pterygota</taxon>
        <taxon>Neoptera</taxon>
        <taxon>Paraneoptera</taxon>
        <taxon>Hemiptera</taxon>
        <taxon>Heteroptera</taxon>
        <taxon>Panheteroptera</taxon>
        <taxon>Cimicomorpha</taxon>
        <taxon>Miridae</taxon>
        <taxon>Mirini</taxon>
        <taxon>Lygus</taxon>
    </lineage>
</organism>
<dbReference type="AlphaFoldDB" id="A0A0A9W5U0"/>